<feature type="repeat" description="WD" evidence="1">
    <location>
        <begin position="57"/>
        <end position="87"/>
    </location>
</feature>
<dbReference type="SUPFAM" id="SSF50978">
    <property type="entry name" value="WD40 repeat-like"/>
    <property type="match status" value="1"/>
</dbReference>
<proteinExistence type="predicted"/>
<keyword evidence="1" id="KW-0853">WD repeat</keyword>
<dbReference type="PANTHER" id="PTHR22844">
    <property type="entry name" value="F-BOX AND WD40 DOMAIN PROTEIN"/>
    <property type="match status" value="1"/>
</dbReference>
<dbReference type="EMBL" id="NMUH01008697">
    <property type="protein sequence ID" value="MQM19149.1"/>
    <property type="molecule type" value="Genomic_DNA"/>
</dbReference>
<reference evidence="2" key="1">
    <citation type="submission" date="2017-07" db="EMBL/GenBank/DDBJ databases">
        <title>Taro Niue Genome Assembly and Annotation.</title>
        <authorList>
            <person name="Atibalentja N."/>
            <person name="Keating K."/>
            <person name="Fields C.J."/>
        </authorList>
    </citation>
    <scope>NUCLEOTIDE SEQUENCE</scope>
    <source>
        <strain evidence="2">Niue_2</strain>
        <tissue evidence="2">Leaf</tissue>
    </source>
</reference>
<organism evidence="2 3">
    <name type="scientific">Colocasia esculenta</name>
    <name type="common">Wild taro</name>
    <name type="synonym">Arum esculentum</name>
    <dbReference type="NCBI Taxonomy" id="4460"/>
    <lineage>
        <taxon>Eukaryota</taxon>
        <taxon>Viridiplantae</taxon>
        <taxon>Streptophyta</taxon>
        <taxon>Embryophyta</taxon>
        <taxon>Tracheophyta</taxon>
        <taxon>Spermatophyta</taxon>
        <taxon>Magnoliopsida</taxon>
        <taxon>Liliopsida</taxon>
        <taxon>Araceae</taxon>
        <taxon>Aroideae</taxon>
        <taxon>Colocasieae</taxon>
        <taxon>Colocasia</taxon>
    </lineage>
</organism>
<dbReference type="PANTHER" id="PTHR22844:SF387">
    <property type="entry name" value="F3I6.5 PROTEIN"/>
    <property type="match status" value="1"/>
</dbReference>
<dbReference type="PROSITE" id="PS50082">
    <property type="entry name" value="WD_REPEATS_2"/>
    <property type="match status" value="2"/>
</dbReference>
<sequence>MLLSLLSPESYVEVCRHKKCTWVHHVDTVSALALFHDGALLFSASWDHTFKCLQSVADAHHDAVNTILVSTDGTTYTGSADTTVKVWRRLPGETKHSLVGTLERHRSAVNTLALSSNGSVLYSVACDRSFVVWEGGGGGSSGDGSSSTPMVVAGVLSGHTKAVLCLETVGELV</sequence>
<dbReference type="Proteomes" id="UP000652761">
    <property type="component" value="Unassembled WGS sequence"/>
</dbReference>
<dbReference type="OrthoDB" id="674604at2759"/>
<evidence type="ECO:0000313" key="3">
    <source>
        <dbReference type="Proteomes" id="UP000652761"/>
    </source>
</evidence>
<dbReference type="PROSITE" id="PS50294">
    <property type="entry name" value="WD_REPEATS_REGION"/>
    <property type="match status" value="1"/>
</dbReference>
<dbReference type="Gene3D" id="2.130.10.10">
    <property type="entry name" value="YVTN repeat-like/Quinoprotein amine dehydrogenase"/>
    <property type="match status" value="1"/>
</dbReference>
<accession>A0A843XHV3</accession>
<dbReference type="SMART" id="SM00320">
    <property type="entry name" value="WD40"/>
    <property type="match status" value="3"/>
</dbReference>
<keyword evidence="3" id="KW-1185">Reference proteome</keyword>
<protein>
    <submittedName>
        <fullName evidence="2">Uncharacterized protein</fullName>
    </submittedName>
</protein>
<dbReference type="InterPro" id="IPR045182">
    <property type="entry name" value="JINGUBANG-like"/>
</dbReference>
<dbReference type="InterPro" id="IPR036322">
    <property type="entry name" value="WD40_repeat_dom_sf"/>
</dbReference>
<dbReference type="Pfam" id="PF00400">
    <property type="entry name" value="WD40"/>
    <property type="match status" value="2"/>
</dbReference>
<evidence type="ECO:0000256" key="1">
    <source>
        <dbReference type="PROSITE-ProRule" id="PRU00221"/>
    </source>
</evidence>
<comment type="caution">
    <text evidence="2">The sequence shown here is derived from an EMBL/GenBank/DDBJ whole genome shotgun (WGS) entry which is preliminary data.</text>
</comment>
<dbReference type="AlphaFoldDB" id="A0A843XHV3"/>
<dbReference type="InterPro" id="IPR001680">
    <property type="entry name" value="WD40_rpt"/>
</dbReference>
<gene>
    <name evidence="2" type="ORF">Taro_052149</name>
</gene>
<feature type="repeat" description="WD" evidence="1">
    <location>
        <begin position="102"/>
        <end position="134"/>
    </location>
</feature>
<evidence type="ECO:0000313" key="2">
    <source>
        <dbReference type="EMBL" id="MQM19149.1"/>
    </source>
</evidence>
<name>A0A843XHV3_COLES</name>
<dbReference type="InterPro" id="IPR015943">
    <property type="entry name" value="WD40/YVTN_repeat-like_dom_sf"/>
</dbReference>